<protein>
    <submittedName>
        <fullName evidence="1">Uncharacterized protein</fullName>
    </submittedName>
</protein>
<sequence>MTTVIAPYANRDPYAGRLVAIYKNLHRHGWSIKALDGPHKGTVVAHAQAVALADCTMRVSQAAAARIAAGHAREVHAWVTGVMAPVVLRDPVRLVYHPHERPEFYAADTSRAIWTAPAVVFTDAAYIDRCPVS</sequence>
<dbReference type="AlphaFoldDB" id="A0A1A2XVZ6"/>
<name>A0A1A2XVZ6_MYCSD</name>
<dbReference type="RefSeq" id="WP_065019246.1">
    <property type="nucleotide sequence ID" value="NZ_LZKG01000094.1"/>
</dbReference>
<reference evidence="2" key="1">
    <citation type="submission" date="2016-06" db="EMBL/GenBank/DDBJ databases">
        <authorList>
            <person name="Sutton G."/>
            <person name="Brinkac L."/>
            <person name="Sanka R."/>
            <person name="Adams M."/>
            <person name="Lau E."/>
            <person name="Sam S."/>
            <person name="Sreng N."/>
            <person name="Him V."/>
            <person name="Kerleguer A."/>
            <person name="Cheng S."/>
        </authorList>
    </citation>
    <scope>NUCLEOTIDE SEQUENCE [LARGE SCALE GENOMIC DNA]</scope>
    <source>
        <strain evidence="2">E1876</strain>
    </source>
</reference>
<evidence type="ECO:0000313" key="2">
    <source>
        <dbReference type="Proteomes" id="UP000093943"/>
    </source>
</evidence>
<dbReference type="Proteomes" id="UP000093943">
    <property type="component" value="Unassembled WGS sequence"/>
</dbReference>
<dbReference type="InterPro" id="IPR058002">
    <property type="entry name" value="Gp82"/>
</dbReference>
<dbReference type="EMBL" id="LZKG01000094">
    <property type="protein sequence ID" value="OBI29051.1"/>
    <property type="molecule type" value="Genomic_DNA"/>
</dbReference>
<organism evidence="1 2">
    <name type="scientific">Mycolicibacter sinensis (strain JDM601)</name>
    <name type="common">Mycobacterium sinense</name>
    <dbReference type="NCBI Taxonomy" id="875328"/>
    <lineage>
        <taxon>Bacteria</taxon>
        <taxon>Bacillati</taxon>
        <taxon>Actinomycetota</taxon>
        <taxon>Actinomycetes</taxon>
        <taxon>Mycobacteriales</taxon>
        <taxon>Mycobacteriaceae</taxon>
        <taxon>Mycolicibacter</taxon>
    </lineage>
</organism>
<accession>A0A1A2XVZ6</accession>
<proteinExistence type="predicted"/>
<gene>
    <name evidence="1" type="ORF">A5710_22630</name>
</gene>
<comment type="caution">
    <text evidence="1">The sequence shown here is derived from an EMBL/GenBank/DDBJ whole genome shotgun (WGS) entry which is preliminary data.</text>
</comment>
<evidence type="ECO:0000313" key="1">
    <source>
        <dbReference type="EMBL" id="OBI29051.1"/>
    </source>
</evidence>
<dbReference type="Pfam" id="PF25735">
    <property type="entry name" value="Phage_L5_gp82"/>
    <property type="match status" value="1"/>
</dbReference>